<keyword evidence="5 10" id="KW-0812">Transmembrane</keyword>
<feature type="transmembrane region" description="Helical" evidence="10">
    <location>
        <begin position="129"/>
        <end position="150"/>
    </location>
</feature>
<organism evidence="11 12">
    <name type="scientific">Niallia oryzisoli</name>
    <dbReference type="NCBI Taxonomy" id="1737571"/>
    <lineage>
        <taxon>Bacteria</taxon>
        <taxon>Bacillati</taxon>
        <taxon>Bacillota</taxon>
        <taxon>Bacilli</taxon>
        <taxon>Bacillales</taxon>
        <taxon>Bacillaceae</taxon>
        <taxon>Niallia</taxon>
    </lineage>
</organism>
<keyword evidence="9 10" id="KW-0472">Membrane</keyword>
<evidence type="ECO:0000313" key="12">
    <source>
        <dbReference type="Proteomes" id="UP001357223"/>
    </source>
</evidence>
<feature type="transmembrane region" description="Helical" evidence="10">
    <location>
        <begin position="346"/>
        <end position="365"/>
    </location>
</feature>
<feature type="transmembrane region" description="Helical" evidence="10">
    <location>
        <begin position="43"/>
        <end position="62"/>
    </location>
</feature>
<feature type="transmembrane region" description="Helical" evidence="10">
    <location>
        <begin position="292"/>
        <end position="325"/>
    </location>
</feature>
<keyword evidence="12" id="KW-1185">Reference proteome</keyword>
<name>A0ABZ2CA17_9BACI</name>
<evidence type="ECO:0000256" key="3">
    <source>
        <dbReference type="ARBA" id="ARBA00022475"/>
    </source>
</evidence>
<keyword evidence="8" id="KW-0406">Ion transport</keyword>
<dbReference type="EMBL" id="CP137640">
    <property type="protein sequence ID" value="WVX78847.1"/>
    <property type="molecule type" value="Genomic_DNA"/>
</dbReference>
<keyword evidence="4" id="KW-0633">Potassium transport</keyword>
<keyword evidence="6" id="KW-0630">Potassium</keyword>
<evidence type="ECO:0000256" key="2">
    <source>
        <dbReference type="ARBA" id="ARBA00022448"/>
    </source>
</evidence>
<evidence type="ECO:0000256" key="6">
    <source>
        <dbReference type="ARBA" id="ARBA00022958"/>
    </source>
</evidence>
<dbReference type="PANTHER" id="PTHR32024">
    <property type="entry name" value="TRK SYSTEM POTASSIUM UPTAKE PROTEIN TRKG-RELATED"/>
    <property type="match status" value="1"/>
</dbReference>
<keyword evidence="3" id="KW-1003">Cell membrane</keyword>
<evidence type="ECO:0000256" key="8">
    <source>
        <dbReference type="ARBA" id="ARBA00023065"/>
    </source>
</evidence>
<evidence type="ECO:0000313" key="11">
    <source>
        <dbReference type="EMBL" id="WVX78847.1"/>
    </source>
</evidence>
<dbReference type="NCBIfam" id="TIGR00933">
    <property type="entry name" value="2a38"/>
    <property type="match status" value="1"/>
</dbReference>
<evidence type="ECO:0000256" key="5">
    <source>
        <dbReference type="ARBA" id="ARBA00022692"/>
    </source>
</evidence>
<gene>
    <name evidence="11" type="ORF">R4Z09_16170</name>
</gene>
<feature type="transmembrane region" description="Helical" evidence="10">
    <location>
        <begin position="407"/>
        <end position="428"/>
    </location>
</feature>
<evidence type="ECO:0000256" key="9">
    <source>
        <dbReference type="ARBA" id="ARBA00023136"/>
    </source>
</evidence>
<feature type="transmembrane region" description="Helical" evidence="10">
    <location>
        <begin position="377"/>
        <end position="395"/>
    </location>
</feature>
<dbReference type="PANTHER" id="PTHR32024:SF1">
    <property type="entry name" value="KTR SYSTEM POTASSIUM UPTAKE PROTEIN B"/>
    <property type="match status" value="1"/>
</dbReference>
<evidence type="ECO:0000256" key="10">
    <source>
        <dbReference type="SAM" id="Phobius"/>
    </source>
</evidence>
<feature type="transmembrane region" description="Helical" evidence="10">
    <location>
        <begin position="74"/>
        <end position="98"/>
    </location>
</feature>
<reference evidence="11 12" key="1">
    <citation type="submission" date="2023-10" db="EMBL/GenBank/DDBJ databases">
        <title>Niallia locisalis sp.nov. isolated from a salt pond sample.</title>
        <authorList>
            <person name="Li X.-J."/>
            <person name="Dong L."/>
        </authorList>
    </citation>
    <scope>NUCLEOTIDE SEQUENCE [LARGE SCALE GENOMIC DNA]</scope>
    <source>
        <strain evidence="11 12">DSM 29761</strain>
    </source>
</reference>
<dbReference type="Proteomes" id="UP001357223">
    <property type="component" value="Chromosome"/>
</dbReference>
<feature type="transmembrane region" description="Helical" evidence="10">
    <location>
        <begin position="12"/>
        <end position="31"/>
    </location>
</feature>
<protein>
    <submittedName>
        <fullName evidence="11">TrkH family potassium uptake protein</fullName>
    </submittedName>
</protein>
<dbReference type="RefSeq" id="WP_338447781.1">
    <property type="nucleotide sequence ID" value="NZ_CP137640.1"/>
</dbReference>
<evidence type="ECO:0000256" key="1">
    <source>
        <dbReference type="ARBA" id="ARBA00004651"/>
    </source>
</evidence>
<evidence type="ECO:0000256" key="7">
    <source>
        <dbReference type="ARBA" id="ARBA00022989"/>
    </source>
</evidence>
<feature type="transmembrane region" description="Helical" evidence="10">
    <location>
        <begin position="191"/>
        <end position="214"/>
    </location>
</feature>
<keyword evidence="7 10" id="KW-1133">Transmembrane helix</keyword>
<feature type="transmembrane region" description="Helical" evidence="10">
    <location>
        <begin position="226"/>
        <end position="247"/>
    </location>
</feature>
<accession>A0ABZ2CA17</accession>
<keyword evidence="2" id="KW-0813">Transport</keyword>
<dbReference type="InterPro" id="IPR003445">
    <property type="entry name" value="Cat_transpt"/>
</dbReference>
<sequence>MNKSKIHLDPPKVLVLGFLTVILIGAVLLTLPIATEDQKGLSFLNALFTSTSATCVTGLVVVDTGDTFSLFGELVILILIQIGGLGFMTFATLIFLLLGKKISLKERLVLKEAFNNLSLAGVVQLVRRLFIFTALFEIAGGLILGIRFSFDMPIGKAFYYGFFHAISNFNNAGFDLMGEFRSLTPYVEDPIVVLTVCSLITIGGLGFIVLNELFDYRKTHRLSVHTKIVLMTTLILTTGSTILIFIFEFGNPKTLGPLSEIGKVLGSLYQAVTPRTAGSNTLPIGDLTHSTLFLITFLMFIGGGSGSTAGGIKITTFAVLLATVWSQIKGKEDVVLFKRRIVTETILKSMTVAVSGMSIVIVITMMLSITERQGLDFMYYLFEAASAFGTVGLSMGLTPELSSIGRILIVFTMFAGRLGPLTVAFAIAKRRNPDAFRHPKGNIMIG</sequence>
<comment type="subcellular location">
    <subcellularLocation>
        <location evidence="1">Cell membrane</location>
        <topology evidence="1">Multi-pass membrane protein</topology>
    </subcellularLocation>
</comment>
<evidence type="ECO:0000256" key="4">
    <source>
        <dbReference type="ARBA" id="ARBA00022538"/>
    </source>
</evidence>
<proteinExistence type="predicted"/>
<dbReference type="InterPro" id="IPR004772">
    <property type="entry name" value="TrkH"/>
</dbReference>
<dbReference type="Pfam" id="PF02386">
    <property type="entry name" value="TrkH"/>
    <property type="match status" value="1"/>
</dbReference>